<proteinExistence type="predicted"/>
<dbReference type="RefSeq" id="WP_145806046.1">
    <property type="nucleotide sequence ID" value="NZ_VIVK01000001.1"/>
</dbReference>
<name>A0A561BR02_9ACTN</name>
<evidence type="ECO:0008006" key="5">
    <source>
        <dbReference type="Google" id="ProtNLM"/>
    </source>
</evidence>
<reference evidence="3 4" key="1">
    <citation type="submission" date="2019-06" db="EMBL/GenBank/DDBJ databases">
        <title>Sequencing the genomes of 1000 actinobacteria strains.</title>
        <authorList>
            <person name="Klenk H.-P."/>
        </authorList>
    </citation>
    <scope>NUCLEOTIDE SEQUENCE [LARGE SCALE GENOMIC DNA]</scope>
    <source>
        <strain evidence="3 4">DSM 24683</strain>
    </source>
</reference>
<evidence type="ECO:0000313" key="4">
    <source>
        <dbReference type="Proteomes" id="UP000318380"/>
    </source>
</evidence>
<feature type="transmembrane region" description="Helical" evidence="2">
    <location>
        <begin position="86"/>
        <end position="105"/>
    </location>
</feature>
<dbReference type="EMBL" id="VIVK01000001">
    <property type="protein sequence ID" value="TWD81306.1"/>
    <property type="molecule type" value="Genomic_DNA"/>
</dbReference>
<protein>
    <recommendedName>
        <fullName evidence="5">Type VII secretion protein EccE</fullName>
    </recommendedName>
</protein>
<comment type="caution">
    <text evidence="3">The sequence shown here is derived from an EMBL/GenBank/DDBJ whole genome shotgun (WGS) entry which is preliminary data.</text>
</comment>
<dbReference type="Proteomes" id="UP000318380">
    <property type="component" value="Unassembled WGS sequence"/>
</dbReference>
<evidence type="ECO:0000313" key="3">
    <source>
        <dbReference type="EMBL" id="TWD81306.1"/>
    </source>
</evidence>
<keyword evidence="4" id="KW-1185">Reference proteome</keyword>
<gene>
    <name evidence="3" type="ORF">FB561_2418</name>
</gene>
<keyword evidence="2" id="KW-1133">Transmembrane helix</keyword>
<sequence>MRPPPAAATAPAEAETGNRTAPAVPRSTSVGQPIARAVAIPEHRPAQRPVPAQAALGGQLASRSYLVEEPTAPTPSHDKPTLPERAIRVGQVIAWQVAVVLIGAASAGSRLVFVLTTLGALTVILLTALRVRGLWLYRWIGIFLLFLFRRHRFELGGSTALDLVGVFRGRTSVDSIVVRDHPYGLLSRPDVVNVVIRVGADAQYEILPRLVAVTEAADEQPVAVSVQLVLHRGTKHDRSPRSWIAVAARRTPDFATDEQLGPILANTVRRLVRKLDRDQLGQMPLDIDDTLASLSALAHVNAGRGQLRERWGSWAAGPIQQVCLRMAGYSALPRPAAQALVDALLGTATGCAHTLAVTVTAAADTDRTTTGPVQHDAVLRVAGAHPATLDAAVSVLTTLARSFGVEPERLDGRHPAGVAATLPLGVSLS</sequence>
<keyword evidence="2" id="KW-0812">Transmembrane</keyword>
<evidence type="ECO:0000256" key="2">
    <source>
        <dbReference type="SAM" id="Phobius"/>
    </source>
</evidence>
<organism evidence="3 4">
    <name type="scientific">Kribbella amoyensis</name>
    <dbReference type="NCBI Taxonomy" id="996641"/>
    <lineage>
        <taxon>Bacteria</taxon>
        <taxon>Bacillati</taxon>
        <taxon>Actinomycetota</taxon>
        <taxon>Actinomycetes</taxon>
        <taxon>Propionibacteriales</taxon>
        <taxon>Kribbellaceae</taxon>
        <taxon>Kribbella</taxon>
    </lineage>
</organism>
<dbReference type="OrthoDB" id="5191307at2"/>
<keyword evidence="2" id="KW-0472">Membrane</keyword>
<evidence type="ECO:0000256" key="1">
    <source>
        <dbReference type="SAM" id="MobiDB-lite"/>
    </source>
</evidence>
<feature type="region of interest" description="Disordered" evidence="1">
    <location>
        <begin position="1"/>
        <end position="30"/>
    </location>
</feature>
<dbReference type="AlphaFoldDB" id="A0A561BR02"/>
<accession>A0A561BR02</accession>